<protein>
    <recommendedName>
        <fullName evidence="5">DUF2628 domain-containing protein</fullName>
    </recommendedName>
</protein>
<organism evidence="3 4">
    <name type="scientific">Bradyrhizobium manausense</name>
    <dbReference type="NCBI Taxonomy" id="989370"/>
    <lineage>
        <taxon>Bacteria</taxon>
        <taxon>Pseudomonadati</taxon>
        <taxon>Pseudomonadota</taxon>
        <taxon>Alphaproteobacteria</taxon>
        <taxon>Hyphomicrobiales</taxon>
        <taxon>Nitrobacteraceae</taxon>
        <taxon>Bradyrhizobium</taxon>
    </lineage>
</organism>
<keyword evidence="4" id="KW-1185">Reference proteome</keyword>
<dbReference type="EMBL" id="LJYG01000099">
    <property type="protein sequence ID" value="KRQ07220.1"/>
    <property type="molecule type" value="Genomic_DNA"/>
</dbReference>
<dbReference type="AlphaFoldDB" id="A0A0R3DHY1"/>
<dbReference type="RefSeq" id="WP_057752026.1">
    <property type="nucleotide sequence ID" value="NZ_LJYG01000099.1"/>
</dbReference>
<evidence type="ECO:0008006" key="5">
    <source>
        <dbReference type="Google" id="ProtNLM"/>
    </source>
</evidence>
<evidence type="ECO:0000313" key="3">
    <source>
        <dbReference type="EMBL" id="KRQ07220.1"/>
    </source>
</evidence>
<gene>
    <name evidence="3" type="ORF">AOQ71_24175</name>
</gene>
<reference evidence="3 4" key="1">
    <citation type="submission" date="2015-09" db="EMBL/GenBank/DDBJ databases">
        <title>Draft Genome Sequence of Bradyrhizobium manausense Strain BR 3351T, a Novel Symbiotic Nitrogen-Fixing Alphaproteobacterium Isolated from Brazilian Amazon Rain Forest.</title>
        <authorList>
            <person name="De Araujo J.L."/>
            <person name="Zilli J.E."/>
        </authorList>
    </citation>
    <scope>NUCLEOTIDE SEQUENCE [LARGE SCALE GENOMIC DNA]</scope>
    <source>
        <strain evidence="3 4">BR3351</strain>
    </source>
</reference>
<comment type="caution">
    <text evidence="3">The sequence shown here is derived from an EMBL/GenBank/DDBJ whole genome shotgun (WGS) entry which is preliminary data.</text>
</comment>
<evidence type="ECO:0000313" key="4">
    <source>
        <dbReference type="Proteomes" id="UP000051936"/>
    </source>
</evidence>
<keyword evidence="2" id="KW-1133">Transmembrane helix</keyword>
<accession>A0A0R3DHY1</accession>
<dbReference type="OrthoDB" id="7285394at2"/>
<feature type="transmembrane region" description="Helical" evidence="2">
    <location>
        <begin position="73"/>
        <end position="92"/>
    </location>
</feature>
<dbReference type="InterPro" id="IPR024399">
    <property type="entry name" value="DUF2628"/>
</dbReference>
<name>A0A0R3DHY1_9BRAD</name>
<feature type="transmembrane region" description="Helical" evidence="2">
    <location>
        <begin position="46"/>
        <end position="67"/>
    </location>
</feature>
<evidence type="ECO:0000256" key="2">
    <source>
        <dbReference type="SAM" id="Phobius"/>
    </source>
</evidence>
<dbReference type="Pfam" id="PF10947">
    <property type="entry name" value="DUF2628"/>
    <property type="match status" value="1"/>
</dbReference>
<keyword evidence="2" id="KW-0472">Membrane</keyword>
<evidence type="ECO:0000256" key="1">
    <source>
        <dbReference type="SAM" id="MobiDB-lite"/>
    </source>
</evidence>
<dbReference type="Proteomes" id="UP000051936">
    <property type="component" value="Unassembled WGS sequence"/>
</dbReference>
<feature type="region of interest" description="Disordered" evidence="1">
    <location>
        <begin position="139"/>
        <end position="177"/>
    </location>
</feature>
<proteinExistence type="predicted"/>
<keyword evidence="2" id="KW-0812">Transmembrane</keyword>
<sequence length="177" mass="19540">MPVYTVHAPFPGGADLRATDKFVFVRDGFHVWAMILGPFWLAWNRLWLALIGWIVFLAAFDAGLSSLGVGRPSIFLANIIVALLTGFEASSLRRWTLSRGKWRQLDVVVAADQDTAEWRFFERWSKSQQGIVNDQWAVDRGGPPPTRNVPGQPFSNPPPLPAGGIIGLFPEPGGSSR</sequence>
<dbReference type="STRING" id="989370.AOQ71_24175"/>